<dbReference type="EMBL" id="CM031810">
    <property type="protein sequence ID" value="KAG6663945.1"/>
    <property type="molecule type" value="Genomic_DNA"/>
</dbReference>
<evidence type="ECO:0000313" key="1">
    <source>
        <dbReference type="EMBL" id="KAG6663945.1"/>
    </source>
</evidence>
<name>A0A8T1RBC9_CARIL</name>
<sequence>MNPSHLQRKGQRNSTLIASNTTTHAPILDYCLLLLLLLKLLPMYGLCGSEV</sequence>
<dbReference type="AlphaFoldDB" id="A0A8T1RBC9"/>
<protein>
    <submittedName>
        <fullName evidence="1">Uncharacterized protein</fullName>
    </submittedName>
</protein>
<evidence type="ECO:0000313" key="2">
    <source>
        <dbReference type="Proteomes" id="UP000811609"/>
    </source>
</evidence>
<accession>A0A8T1RBC9</accession>
<gene>
    <name evidence="1" type="ORF">CIPAW_02G056900</name>
</gene>
<comment type="caution">
    <text evidence="1">The sequence shown here is derived from an EMBL/GenBank/DDBJ whole genome shotgun (WGS) entry which is preliminary data.</text>
</comment>
<dbReference type="Proteomes" id="UP000811609">
    <property type="component" value="Chromosome 2"/>
</dbReference>
<proteinExistence type="predicted"/>
<keyword evidence="2" id="KW-1185">Reference proteome</keyword>
<organism evidence="1 2">
    <name type="scientific">Carya illinoinensis</name>
    <name type="common">Pecan</name>
    <dbReference type="NCBI Taxonomy" id="32201"/>
    <lineage>
        <taxon>Eukaryota</taxon>
        <taxon>Viridiplantae</taxon>
        <taxon>Streptophyta</taxon>
        <taxon>Embryophyta</taxon>
        <taxon>Tracheophyta</taxon>
        <taxon>Spermatophyta</taxon>
        <taxon>Magnoliopsida</taxon>
        <taxon>eudicotyledons</taxon>
        <taxon>Gunneridae</taxon>
        <taxon>Pentapetalae</taxon>
        <taxon>rosids</taxon>
        <taxon>fabids</taxon>
        <taxon>Fagales</taxon>
        <taxon>Juglandaceae</taxon>
        <taxon>Carya</taxon>
    </lineage>
</organism>
<reference evidence="1" key="1">
    <citation type="submission" date="2020-12" db="EMBL/GenBank/DDBJ databases">
        <title>WGS assembly of Carya illinoinensis cv. Pawnee.</title>
        <authorList>
            <person name="Platts A."/>
            <person name="Shu S."/>
            <person name="Wright S."/>
            <person name="Barry K."/>
            <person name="Edger P."/>
            <person name="Pires J.C."/>
            <person name="Schmutz J."/>
        </authorList>
    </citation>
    <scope>NUCLEOTIDE SEQUENCE</scope>
    <source>
        <tissue evidence="1">Leaf</tissue>
    </source>
</reference>